<gene>
    <name evidence="1" type="ORF">GALMADRAFT_1141173</name>
</gene>
<name>A0A067SA56_GALM3</name>
<dbReference type="HOGENOM" id="CLU_852708_0_0_1"/>
<accession>A0A067SA56</accession>
<dbReference type="Proteomes" id="UP000027222">
    <property type="component" value="Unassembled WGS sequence"/>
</dbReference>
<reference evidence="2" key="1">
    <citation type="journal article" date="2014" name="Proc. Natl. Acad. Sci. U.S.A.">
        <title>Extensive sampling of basidiomycete genomes demonstrates inadequacy of the white-rot/brown-rot paradigm for wood decay fungi.</title>
        <authorList>
            <person name="Riley R."/>
            <person name="Salamov A.A."/>
            <person name="Brown D.W."/>
            <person name="Nagy L.G."/>
            <person name="Floudas D."/>
            <person name="Held B.W."/>
            <person name="Levasseur A."/>
            <person name="Lombard V."/>
            <person name="Morin E."/>
            <person name="Otillar R."/>
            <person name="Lindquist E.A."/>
            <person name="Sun H."/>
            <person name="LaButti K.M."/>
            <person name="Schmutz J."/>
            <person name="Jabbour D."/>
            <person name="Luo H."/>
            <person name="Baker S.E."/>
            <person name="Pisabarro A.G."/>
            <person name="Walton J.D."/>
            <person name="Blanchette R.A."/>
            <person name="Henrissat B."/>
            <person name="Martin F."/>
            <person name="Cullen D."/>
            <person name="Hibbett D.S."/>
            <person name="Grigoriev I.V."/>
        </authorList>
    </citation>
    <scope>NUCLEOTIDE SEQUENCE [LARGE SCALE GENOMIC DNA]</scope>
    <source>
        <strain evidence="2">CBS 339.88</strain>
    </source>
</reference>
<evidence type="ECO:0000313" key="2">
    <source>
        <dbReference type="Proteomes" id="UP000027222"/>
    </source>
</evidence>
<organism evidence="1 2">
    <name type="scientific">Galerina marginata (strain CBS 339.88)</name>
    <dbReference type="NCBI Taxonomy" id="685588"/>
    <lineage>
        <taxon>Eukaryota</taxon>
        <taxon>Fungi</taxon>
        <taxon>Dikarya</taxon>
        <taxon>Basidiomycota</taxon>
        <taxon>Agaricomycotina</taxon>
        <taxon>Agaricomycetes</taxon>
        <taxon>Agaricomycetidae</taxon>
        <taxon>Agaricales</taxon>
        <taxon>Agaricineae</taxon>
        <taxon>Strophariaceae</taxon>
        <taxon>Galerina</taxon>
    </lineage>
</organism>
<keyword evidence="2" id="KW-1185">Reference proteome</keyword>
<protein>
    <submittedName>
        <fullName evidence="1">Uncharacterized protein</fullName>
    </submittedName>
</protein>
<proteinExistence type="predicted"/>
<dbReference type="OrthoDB" id="163438at2759"/>
<sequence length="326" mass="37539">MFLIDMRLCDEALHVEFTFGLLNSSLTLIVLCSLDMATDKPLLLRALLRSVEVEGDIKRKREMRSQYSVRLYVDDKKVAKSSNLPASLILKWEWTTGNQIWFEPSSMMKISVYRGFGTAIDTKDFVGQHQAKVVDLLENSASFDLTDEKGVAIPITIKIALFPIPELDDYIKQFMEKVDTDISLLQGNGAVASTASTLGQVLNLTKNIMDQLSKAHPILNASWIIISSLYQVNYPMKRPLNLFRYYYPSRQYRKRIFRMNPSENWPTPCVNCWVLQIRFLTCPRSQIRPRSSKRSAASHYRSHRSYMNIRNCISRSAPYRSKYLAV</sequence>
<dbReference type="AlphaFoldDB" id="A0A067SA56"/>
<evidence type="ECO:0000313" key="1">
    <source>
        <dbReference type="EMBL" id="KDR66817.1"/>
    </source>
</evidence>
<dbReference type="EMBL" id="KL142420">
    <property type="protein sequence ID" value="KDR66817.1"/>
    <property type="molecule type" value="Genomic_DNA"/>
</dbReference>